<dbReference type="Pfam" id="PF00059">
    <property type="entry name" value="Lectin_C"/>
    <property type="match status" value="1"/>
</dbReference>
<dbReference type="InterPro" id="IPR050111">
    <property type="entry name" value="C-type_lectin/snaclec_domain"/>
</dbReference>
<name>A0A6P8WC17_DROAB</name>
<dbReference type="PANTHER" id="PTHR22803">
    <property type="entry name" value="MANNOSE, PHOSPHOLIPASE, LECTIN RECEPTOR RELATED"/>
    <property type="match status" value="1"/>
</dbReference>
<dbReference type="RefSeq" id="XP_034101209.1">
    <property type="nucleotide sequence ID" value="XM_034245318.2"/>
</dbReference>
<dbReference type="InterPro" id="IPR001304">
    <property type="entry name" value="C-type_lectin-like"/>
</dbReference>
<evidence type="ECO:0000313" key="3">
    <source>
        <dbReference type="Proteomes" id="UP000515160"/>
    </source>
</evidence>
<reference evidence="4" key="1">
    <citation type="submission" date="2025-08" db="UniProtKB">
        <authorList>
            <consortium name="RefSeq"/>
        </authorList>
    </citation>
    <scope>IDENTIFICATION</scope>
    <source>
        <strain evidence="4">15112-1751.03</strain>
        <tissue evidence="4">Whole Adult</tissue>
    </source>
</reference>
<dbReference type="SMART" id="SM00034">
    <property type="entry name" value="CLECT"/>
    <property type="match status" value="1"/>
</dbReference>
<evidence type="ECO:0000256" key="1">
    <source>
        <dbReference type="SAM" id="SignalP"/>
    </source>
</evidence>
<organism evidence="3 4">
    <name type="scientific">Drosophila albomicans</name>
    <name type="common">Fruit fly</name>
    <dbReference type="NCBI Taxonomy" id="7291"/>
    <lineage>
        <taxon>Eukaryota</taxon>
        <taxon>Metazoa</taxon>
        <taxon>Ecdysozoa</taxon>
        <taxon>Arthropoda</taxon>
        <taxon>Hexapoda</taxon>
        <taxon>Insecta</taxon>
        <taxon>Pterygota</taxon>
        <taxon>Neoptera</taxon>
        <taxon>Endopterygota</taxon>
        <taxon>Diptera</taxon>
        <taxon>Brachycera</taxon>
        <taxon>Muscomorpha</taxon>
        <taxon>Ephydroidea</taxon>
        <taxon>Drosophilidae</taxon>
        <taxon>Drosophila</taxon>
    </lineage>
</organism>
<accession>A0A6P8WC17</accession>
<dbReference type="GeneID" id="117565931"/>
<dbReference type="Proteomes" id="UP000515160">
    <property type="component" value="Chromosome 2L"/>
</dbReference>
<dbReference type="InterPro" id="IPR016187">
    <property type="entry name" value="CTDL_fold"/>
</dbReference>
<sequence length="158" mass="17978">MLKYLILLLFWMSDIEASPLGRQELANNIRYIQIGSKFYYNEDALRINWFGASNICRQLGGFLVNLESEEELKLLSPHLHPSLSYWTSFNDLAVPGIFASSTSGRNARYLNWSAGQPDNTGGVEHCVELWRSSTSFQMNDVQCETILHFICEFEADSG</sequence>
<evidence type="ECO:0000259" key="2">
    <source>
        <dbReference type="PROSITE" id="PS50041"/>
    </source>
</evidence>
<feature type="chain" id="PRO_5028379716" evidence="1">
    <location>
        <begin position="18"/>
        <end position="158"/>
    </location>
</feature>
<dbReference type="Gene3D" id="3.10.100.10">
    <property type="entry name" value="Mannose-Binding Protein A, subunit A"/>
    <property type="match status" value="1"/>
</dbReference>
<dbReference type="PROSITE" id="PS50041">
    <property type="entry name" value="C_TYPE_LECTIN_2"/>
    <property type="match status" value="1"/>
</dbReference>
<dbReference type="AlphaFoldDB" id="A0A6P8WC17"/>
<keyword evidence="3" id="KW-1185">Reference proteome</keyword>
<dbReference type="InterPro" id="IPR016186">
    <property type="entry name" value="C-type_lectin-like/link_sf"/>
</dbReference>
<evidence type="ECO:0000313" key="4">
    <source>
        <dbReference type="RefSeq" id="XP_034101209.1"/>
    </source>
</evidence>
<dbReference type="OrthoDB" id="538816at2759"/>
<dbReference type="CDD" id="cd00037">
    <property type="entry name" value="CLECT"/>
    <property type="match status" value="1"/>
</dbReference>
<keyword evidence="1" id="KW-0732">Signal</keyword>
<gene>
    <name evidence="4" type="primary">LOC117565931</name>
</gene>
<dbReference type="SUPFAM" id="SSF56436">
    <property type="entry name" value="C-type lectin-like"/>
    <property type="match status" value="1"/>
</dbReference>
<feature type="signal peptide" evidence="1">
    <location>
        <begin position="1"/>
        <end position="17"/>
    </location>
</feature>
<feature type="domain" description="C-type lectin" evidence="2">
    <location>
        <begin position="34"/>
        <end position="152"/>
    </location>
</feature>
<protein>
    <submittedName>
        <fullName evidence="4">C-type lectin 37Db</fullName>
    </submittedName>
</protein>
<proteinExistence type="predicted"/>